<dbReference type="SUPFAM" id="SSF52151">
    <property type="entry name" value="FabD/lysophospholipase-like"/>
    <property type="match status" value="1"/>
</dbReference>
<dbReference type="Gene3D" id="3.40.366.10">
    <property type="entry name" value="Malonyl-Coenzyme A Acyl Carrier Protein, domain 2"/>
    <property type="match status" value="1"/>
</dbReference>
<dbReference type="InterPro" id="IPR024925">
    <property type="entry name" value="Malonyl_CoA-ACP_transAc"/>
</dbReference>
<evidence type="ECO:0000313" key="5">
    <source>
        <dbReference type="EMBL" id="SIQ74056.1"/>
    </source>
</evidence>
<gene>
    <name evidence="5" type="ORF">SAMN05878282_107170</name>
</gene>
<dbReference type="PIRSF" id="PIRSF000446">
    <property type="entry name" value="Mct"/>
    <property type="match status" value="1"/>
</dbReference>
<dbReference type="InterPro" id="IPR050858">
    <property type="entry name" value="Mal-CoA-ACP_Trans/PKS_FabD"/>
</dbReference>
<evidence type="ECO:0000256" key="3">
    <source>
        <dbReference type="PIRSR" id="PIRSR000446-1"/>
    </source>
</evidence>
<dbReference type="Proteomes" id="UP000185841">
    <property type="component" value="Unassembled WGS sequence"/>
</dbReference>
<dbReference type="RefSeq" id="WP_076427893.1">
    <property type="nucleotide sequence ID" value="NZ_FTMP01000007.1"/>
</dbReference>
<dbReference type="InterPro" id="IPR016036">
    <property type="entry name" value="Malonyl_transacylase_ACP-bd"/>
</dbReference>
<dbReference type="PANTHER" id="PTHR42681:SF6">
    <property type="entry name" value="BLL0263 PROTEIN"/>
    <property type="match status" value="1"/>
</dbReference>
<reference evidence="5 6" key="1">
    <citation type="submission" date="2017-01" db="EMBL/GenBank/DDBJ databases">
        <authorList>
            <person name="Mah S.A."/>
            <person name="Swanson W.J."/>
            <person name="Moy G.W."/>
            <person name="Vacquier V.D."/>
        </authorList>
    </citation>
    <scope>NUCLEOTIDE SEQUENCE [LARGE SCALE GENOMIC DNA]</scope>
    <source>
        <strain evidence="5 6">RU36E</strain>
    </source>
</reference>
<proteinExistence type="inferred from homology"/>
<feature type="domain" description="Malonyl-CoA:ACP transacylase (MAT)" evidence="4">
    <location>
        <begin position="16"/>
        <end position="320"/>
    </location>
</feature>
<comment type="similarity">
    <text evidence="2">Belongs to the fabD family.</text>
</comment>
<feature type="active site" evidence="3">
    <location>
        <position position="209"/>
    </location>
</feature>
<dbReference type="AlphaFoldDB" id="A0A1N6V8T6"/>
<dbReference type="InterPro" id="IPR001227">
    <property type="entry name" value="Ac_transferase_dom_sf"/>
</dbReference>
<dbReference type="GO" id="GO:0005829">
    <property type="term" value="C:cytosol"/>
    <property type="evidence" value="ECO:0007669"/>
    <property type="project" value="TreeGrafter"/>
</dbReference>
<dbReference type="GO" id="GO:0006633">
    <property type="term" value="P:fatty acid biosynthetic process"/>
    <property type="evidence" value="ECO:0007669"/>
    <property type="project" value="TreeGrafter"/>
</dbReference>
<dbReference type="PANTHER" id="PTHR42681">
    <property type="entry name" value="MALONYL-COA-ACYL CARRIER PROTEIN TRANSACYLASE, MITOCHONDRIAL"/>
    <property type="match status" value="1"/>
</dbReference>
<comment type="catalytic activity">
    <reaction evidence="2">
        <text>holo-[ACP] + malonyl-CoA = malonyl-[ACP] + CoA</text>
        <dbReference type="Rhea" id="RHEA:41792"/>
        <dbReference type="Rhea" id="RHEA-COMP:9623"/>
        <dbReference type="Rhea" id="RHEA-COMP:9685"/>
        <dbReference type="ChEBI" id="CHEBI:57287"/>
        <dbReference type="ChEBI" id="CHEBI:57384"/>
        <dbReference type="ChEBI" id="CHEBI:64479"/>
        <dbReference type="ChEBI" id="CHEBI:78449"/>
        <dbReference type="EC" id="2.3.1.39"/>
    </reaction>
</comment>
<evidence type="ECO:0000313" key="6">
    <source>
        <dbReference type="Proteomes" id="UP000185841"/>
    </source>
</evidence>
<evidence type="ECO:0000256" key="2">
    <source>
        <dbReference type="PIRNR" id="PIRNR000446"/>
    </source>
</evidence>
<keyword evidence="2" id="KW-0012">Acyltransferase</keyword>
<dbReference type="Pfam" id="PF00698">
    <property type="entry name" value="Acyl_transf_1"/>
    <property type="match status" value="1"/>
</dbReference>
<dbReference type="EMBL" id="FTMP01000007">
    <property type="protein sequence ID" value="SIQ74056.1"/>
    <property type="molecule type" value="Genomic_DNA"/>
</dbReference>
<name>A0A1N6V8T6_AQUAC</name>
<dbReference type="Gene3D" id="3.30.70.250">
    <property type="entry name" value="Malonyl-CoA ACP transacylase, ACP-binding"/>
    <property type="match status" value="1"/>
</dbReference>
<dbReference type="EC" id="2.3.1.39" evidence="2"/>
<organism evidence="5 6">
    <name type="scientific">Aquipseudomonas alcaligenes</name>
    <name type="common">Pseudomonas alcaligenes</name>
    <dbReference type="NCBI Taxonomy" id="43263"/>
    <lineage>
        <taxon>Bacteria</taxon>
        <taxon>Pseudomonadati</taxon>
        <taxon>Pseudomonadota</taxon>
        <taxon>Gammaproteobacteria</taxon>
        <taxon>Pseudomonadales</taxon>
        <taxon>Pseudomonadaceae</taxon>
        <taxon>Aquipseudomonas</taxon>
    </lineage>
</organism>
<evidence type="ECO:0000256" key="1">
    <source>
        <dbReference type="ARBA" id="ARBA00018953"/>
    </source>
</evidence>
<sequence>MQAFEQSGDKAGVALLFPGQGTQHIGMGEAVCDQSPATARVWDCASDIAGFDLRRLCSKGPMPKLDKTQYQQVAVTCVNIASLVALRERGEPDVVALAGHSVGEFSALFAAGVLSMEDVFRAVAARGRIMQALAEQTDGAMYAIKGVGRDVIAELIAAHELADGITVANDNSPRQQVISGSKAALKELLPALLRAGFEQVKLPVNGAWHSALMLPGREDFQAVIDGLQFAAPQLPLFTNQAAAAVSDIEQIRQDLVVNLYSTVRWRETMQALVACGVGGFLEVGPKKVLGRLLQDFTELQPLPPVGHVSDHLAPHAALAD</sequence>
<protein>
    <recommendedName>
        <fullName evidence="1 2">Malonyl CoA-acyl carrier protein transacylase</fullName>
        <ecNumber evidence="2">2.3.1.39</ecNumber>
    </recommendedName>
</protein>
<dbReference type="GO" id="GO:0004314">
    <property type="term" value="F:[acyl-carrier-protein] S-malonyltransferase activity"/>
    <property type="evidence" value="ECO:0007669"/>
    <property type="project" value="UniProtKB-EC"/>
</dbReference>
<keyword evidence="2 5" id="KW-0808">Transferase</keyword>
<feature type="active site" evidence="3">
    <location>
        <position position="101"/>
    </location>
</feature>
<dbReference type="InterPro" id="IPR014043">
    <property type="entry name" value="Acyl_transferase_dom"/>
</dbReference>
<dbReference type="SMART" id="SM00827">
    <property type="entry name" value="PKS_AT"/>
    <property type="match status" value="1"/>
</dbReference>
<accession>A0A1N6V8T6</accession>
<dbReference type="SUPFAM" id="SSF55048">
    <property type="entry name" value="Probable ACP-binding domain of malonyl-CoA ACP transacylase"/>
    <property type="match status" value="1"/>
</dbReference>
<evidence type="ECO:0000259" key="4">
    <source>
        <dbReference type="SMART" id="SM00827"/>
    </source>
</evidence>
<dbReference type="InterPro" id="IPR016035">
    <property type="entry name" value="Acyl_Trfase/lysoPLipase"/>
</dbReference>